<name>A0ABT8HCG6_MYCAO</name>
<feature type="compositionally biased region" description="Basic and acidic residues" evidence="1">
    <location>
        <begin position="480"/>
        <end position="495"/>
    </location>
</feature>
<organism evidence="3 4">
    <name type="scientific">Mycolicibacterium austroafricanum</name>
    <name type="common">Mycobacterium austroafricanum</name>
    <dbReference type="NCBI Taxonomy" id="39687"/>
    <lineage>
        <taxon>Bacteria</taxon>
        <taxon>Bacillati</taxon>
        <taxon>Actinomycetota</taxon>
        <taxon>Actinomycetes</taxon>
        <taxon>Mycobacteriales</taxon>
        <taxon>Mycobacteriaceae</taxon>
        <taxon>Mycolicibacterium</taxon>
    </lineage>
</organism>
<feature type="compositionally biased region" description="Polar residues" evidence="1">
    <location>
        <begin position="368"/>
        <end position="389"/>
    </location>
</feature>
<feature type="region of interest" description="Disordered" evidence="1">
    <location>
        <begin position="336"/>
        <end position="495"/>
    </location>
</feature>
<accession>A0ABT8HCG6</accession>
<gene>
    <name evidence="3" type="primary">gjpA</name>
    <name evidence="3" type="ORF">QYF68_11530</name>
</gene>
<evidence type="ECO:0000256" key="2">
    <source>
        <dbReference type="SAM" id="SignalP"/>
    </source>
</evidence>
<keyword evidence="4" id="KW-1185">Reference proteome</keyword>
<dbReference type="NCBIfam" id="NF033942">
    <property type="entry name" value="GjpA"/>
    <property type="match status" value="1"/>
</dbReference>
<feature type="compositionally biased region" description="Acidic residues" evidence="1">
    <location>
        <begin position="411"/>
        <end position="422"/>
    </location>
</feature>
<feature type="compositionally biased region" description="Low complexity" evidence="1">
    <location>
        <begin position="447"/>
        <end position="460"/>
    </location>
</feature>
<dbReference type="InterPro" id="IPR049934">
    <property type="entry name" value="GjpA-like"/>
</dbReference>
<dbReference type="EMBL" id="JAUHTC010000041">
    <property type="protein sequence ID" value="MDN4518452.1"/>
    <property type="molecule type" value="Genomic_DNA"/>
</dbReference>
<evidence type="ECO:0000313" key="4">
    <source>
        <dbReference type="Proteomes" id="UP001172687"/>
    </source>
</evidence>
<feature type="compositionally biased region" description="Low complexity" evidence="1">
    <location>
        <begin position="351"/>
        <end position="361"/>
    </location>
</feature>
<reference evidence="3" key="1">
    <citation type="submission" date="2023-07" db="EMBL/GenBank/DDBJ databases">
        <title>Degradation of tert-butanol by M. austroafricanum TBA100.</title>
        <authorList>
            <person name="Helbich S."/>
            <person name="Vainshtein Y."/>
        </authorList>
    </citation>
    <scope>NUCLEOTIDE SEQUENCE</scope>
    <source>
        <strain evidence="3">TBA100</strain>
    </source>
</reference>
<sequence length="495" mass="50180">MQVAARPRGLKLGVGLATASVIAVSPLLASAPVASLSASPAIGSTAVHLAAVYNPVQPWIEALQTAWAGSEKIGDTYFAAPSVLLQQFLANQAEHLGEVLKNPASLGTVLGQVVHNIESAFLASTLLGFDTGEDGLLSQQSLDGWHEILRQSIPKILPEGTPPLMKEVVQQVLNVLSSPLSGVAMGFAGPFISPVVAVMNSVHEVVTALFAGDIKTAVQNVIDIPANVVGAVLNGATLNLDGLVPVLNKLNLLAPGTTLHNLSIAFGGIFSPGVTGVYEDGIGGSIFNAIGLSTTTDMMGFPLTLDIPGRAIGPISALVSLSQILAKAIGWDGTGNPLVPADEPENELVSTATTTNESPTTIPGAATSPVSLTVSSDTVADAGTSASESTADESVGGAQVTDDTESGTTDDANDTESDDADADAGTTVDTNDADADTTDDTNDTDTDTGTIDDTNDAGTDTTDDTDTGTDTNAGTTGDGDTDRSATTRDASDSQE</sequence>
<dbReference type="Proteomes" id="UP001172687">
    <property type="component" value="Unassembled WGS sequence"/>
</dbReference>
<feature type="signal peptide" evidence="2">
    <location>
        <begin position="1"/>
        <end position="29"/>
    </location>
</feature>
<feature type="compositionally biased region" description="Acidic residues" evidence="1">
    <location>
        <begin position="431"/>
        <end position="446"/>
    </location>
</feature>
<feature type="chain" id="PRO_5045172939" evidence="2">
    <location>
        <begin position="30"/>
        <end position="495"/>
    </location>
</feature>
<protein>
    <submittedName>
        <fullName evidence="3">Outer membrane porin GjpA</fullName>
    </submittedName>
</protein>
<keyword evidence="2" id="KW-0732">Signal</keyword>
<dbReference type="RefSeq" id="WP_208673185.1">
    <property type="nucleotide sequence ID" value="NZ_CP070380.1"/>
</dbReference>
<evidence type="ECO:0000256" key="1">
    <source>
        <dbReference type="SAM" id="MobiDB-lite"/>
    </source>
</evidence>
<evidence type="ECO:0000313" key="3">
    <source>
        <dbReference type="EMBL" id="MDN4518452.1"/>
    </source>
</evidence>
<comment type="caution">
    <text evidence="3">The sequence shown here is derived from an EMBL/GenBank/DDBJ whole genome shotgun (WGS) entry which is preliminary data.</text>
</comment>
<proteinExistence type="predicted"/>